<dbReference type="Pfam" id="PF03107">
    <property type="entry name" value="C1_2"/>
    <property type="match status" value="2"/>
</dbReference>
<evidence type="ECO:0000313" key="3">
    <source>
        <dbReference type="EMBL" id="KAK6941927.1"/>
    </source>
</evidence>
<name>A0AAN8ZLI3_9MAGN</name>
<dbReference type="AlphaFoldDB" id="A0AAN8ZLI3"/>
<proteinExistence type="predicted"/>
<organism evidence="3 4">
    <name type="scientific">Dillenia turbinata</name>
    <dbReference type="NCBI Taxonomy" id="194707"/>
    <lineage>
        <taxon>Eukaryota</taxon>
        <taxon>Viridiplantae</taxon>
        <taxon>Streptophyta</taxon>
        <taxon>Embryophyta</taxon>
        <taxon>Tracheophyta</taxon>
        <taxon>Spermatophyta</taxon>
        <taxon>Magnoliopsida</taxon>
        <taxon>eudicotyledons</taxon>
        <taxon>Gunneridae</taxon>
        <taxon>Pentapetalae</taxon>
        <taxon>Dilleniales</taxon>
        <taxon>Dilleniaceae</taxon>
        <taxon>Dillenia</taxon>
    </lineage>
</organism>
<protein>
    <submittedName>
        <fullName evidence="3">DC1</fullName>
    </submittedName>
</protein>
<feature type="domain" description="DC1" evidence="2">
    <location>
        <begin position="127"/>
        <end position="175"/>
    </location>
</feature>
<reference evidence="3 4" key="1">
    <citation type="submission" date="2023-12" db="EMBL/GenBank/DDBJ databases">
        <title>A high-quality genome assembly for Dillenia turbinata (Dilleniales).</title>
        <authorList>
            <person name="Chanderbali A."/>
        </authorList>
    </citation>
    <scope>NUCLEOTIDE SEQUENCE [LARGE SCALE GENOMIC DNA]</scope>
    <source>
        <strain evidence="3">LSX21</strain>
        <tissue evidence="3">Leaf</tissue>
    </source>
</reference>
<evidence type="ECO:0000256" key="1">
    <source>
        <dbReference type="ARBA" id="ARBA00022737"/>
    </source>
</evidence>
<accession>A0AAN8ZLI3</accession>
<comment type="caution">
    <text evidence="3">The sequence shown here is derived from an EMBL/GenBank/DDBJ whole genome shotgun (WGS) entry which is preliminary data.</text>
</comment>
<evidence type="ECO:0000313" key="4">
    <source>
        <dbReference type="Proteomes" id="UP001370490"/>
    </source>
</evidence>
<dbReference type="InterPro" id="IPR004146">
    <property type="entry name" value="DC1"/>
</dbReference>
<dbReference type="PANTHER" id="PTHR46288">
    <property type="entry name" value="PHORBOL-ESTER/DAG-TYPE DOMAIN-CONTAINING PROTEIN"/>
    <property type="match status" value="1"/>
</dbReference>
<dbReference type="Proteomes" id="UP001370490">
    <property type="component" value="Unassembled WGS sequence"/>
</dbReference>
<feature type="domain" description="DC1" evidence="2">
    <location>
        <begin position="15"/>
        <end position="63"/>
    </location>
</feature>
<dbReference type="SUPFAM" id="SSF57889">
    <property type="entry name" value="Cysteine-rich domain"/>
    <property type="match status" value="2"/>
</dbReference>
<keyword evidence="1" id="KW-0677">Repeat</keyword>
<dbReference type="EMBL" id="JBAMMX010000004">
    <property type="protein sequence ID" value="KAK6941927.1"/>
    <property type="molecule type" value="Genomic_DNA"/>
</dbReference>
<sequence length="342" mass="37168">MGRINIAGEPTFEHFSHEHPLEAITNLSPTKEVPICALCKQKISAGRTYYTCRTCNFALDNICYNMPASLQHRAHPYHGALILVPSPSFECRACGLYGSGFSYNCSLCHFHYHNLCLLKPDSVQHISHTHPLKLEFSPPYDNPKAFCCDSCGNIGYDQWLYRCKDCEFDVHLQCVTASKEPESQGNQEKRNTIWSNAGIASAGLSLAGVLGFMLSAQAGHFYGSPSAPHAAAKVPKDNPESNFDDTVSDGMERGVVVQPPGNENNAEEGNQNVKNHPIWSGLGIVHAGVGIAGVSGLLLSGVFAGCAQGVGQEIVQNIVNGLDDGHEWKYLESTKTDKSEED</sequence>
<dbReference type="PANTHER" id="PTHR46288:SF17">
    <property type="entry name" value="CYSTEINE_HISTIDINE-RICH C1 DOMAIN PROTEIN"/>
    <property type="match status" value="1"/>
</dbReference>
<gene>
    <name evidence="3" type="ORF">RJ641_027304</name>
</gene>
<dbReference type="InterPro" id="IPR046349">
    <property type="entry name" value="C1-like_sf"/>
</dbReference>
<keyword evidence="4" id="KW-1185">Reference proteome</keyword>
<evidence type="ECO:0000259" key="2">
    <source>
        <dbReference type="Pfam" id="PF03107"/>
    </source>
</evidence>